<dbReference type="EMBL" id="BPLR01014240">
    <property type="protein sequence ID" value="GIY67451.1"/>
    <property type="molecule type" value="Genomic_DNA"/>
</dbReference>
<protein>
    <submittedName>
        <fullName evidence="1">Uncharacterized protein</fullName>
    </submittedName>
</protein>
<comment type="caution">
    <text evidence="1">The sequence shown here is derived from an EMBL/GenBank/DDBJ whole genome shotgun (WGS) entry which is preliminary data.</text>
</comment>
<sequence>MGSLCSFHFKERDDLSPWVTIPDWQPWFEQKMQFGMTSPPVKGWGGWCSISRILVISYQLKRGSVQEVPLNPI</sequence>
<organism evidence="1 2">
    <name type="scientific">Caerostris extrusa</name>
    <name type="common">Bark spider</name>
    <name type="synonym">Caerostris bankana</name>
    <dbReference type="NCBI Taxonomy" id="172846"/>
    <lineage>
        <taxon>Eukaryota</taxon>
        <taxon>Metazoa</taxon>
        <taxon>Ecdysozoa</taxon>
        <taxon>Arthropoda</taxon>
        <taxon>Chelicerata</taxon>
        <taxon>Arachnida</taxon>
        <taxon>Araneae</taxon>
        <taxon>Araneomorphae</taxon>
        <taxon>Entelegynae</taxon>
        <taxon>Araneoidea</taxon>
        <taxon>Araneidae</taxon>
        <taxon>Caerostris</taxon>
    </lineage>
</organism>
<name>A0AAV4VBE5_CAEEX</name>
<evidence type="ECO:0000313" key="1">
    <source>
        <dbReference type="EMBL" id="GIY67451.1"/>
    </source>
</evidence>
<keyword evidence="2" id="KW-1185">Reference proteome</keyword>
<dbReference type="AlphaFoldDB" id="A0AAV4VBE5"/>
<accession>A0AAV4VBE5</accession>
<reference evidence="1 2" key="1">
    <citation type="submission" date="2021-06" db="EMBL/GenBank/DDBJ databases">
        <title>Caerostris extrusa draft genome.</title>
        <authorList>
            <person name="Kono N."/>
            <person name="Arakawa K."/>
        </authorList>
    </citation>
    <scope>NUCLEOTIDE SEQUENCE [LARGE SCALE GENOMIC DNA]</scope>
</reference>
<dbReference type="Proteomes" id="UP001054945">
    <property type="component" value="Unassembled WGS sequence"/>
</dbReference>
<evidence type="ECO:0000313" key="2">
    <source>
        <dbReference type="Proteomes" id="UP001054945"/>
    </source>
</evidence>
<proteinExistence type="predicted"/>
<gene>
    <name evidence="1" type="ORF">CEXT_220641</name>
</gene>